<accession>A0A2H3HL71</accession>
<gene>
    <name evidence="2" type="ORF">FUG_LOCUS336981</name>
    <name evidence="1" type="ORF">MDCFG202_LOCUS33998</name>
</gene>
<protein>
    <submittedName>
        <fullName evidence="1">Uncharacterized protein</fullName>
    </submittedName>
</protein>
<organism evidence="1 3">
    <name type="scientific">Gibberella zeae</name>
    <name type="common">Wheat head blight fungus</name>
    <name type="synonym">Fusarium graminearum</name>
    <dbReference type="NCBI Taxonomy" id="5518"/>
    <lineage>
        <taxon>Eukaryota</taxon>
        <taxon>Fungi</taxon>
        <taxon>Dikarya</taxon>
        <taxon>Ascomycota</taxon>
        <taxon>Pezizomycotina</taxon>
        <taxon>Sordariomycetes</taxon>
        <taxon>Hypocreomycetidae</taxon>
        <taxon>Hypocreales</taxon>
        <taxon>Nectriaceae</taxon>
        <taxon>Fusarium</taxon>
    </lineage>
</organism>
<name>A0A2H3HL71_GIBZA</name>
<evidence type="ECO:0000313" key="3">
    <source>
        <dbReference type="Proteomes" id="UP000746612"/>
    </source>
</evidence>
<sequence length="134" mass="14778">MRFYTTPVQIRVLSHASTSARSPANPRLRLISKSIKLQHSSLGSNSNQTELESLIRIVGFSQTNPYQPIVSEPSSLQPLLSWCGRPVKCLGSRKSKGIDKKPTILLSDMTDVVPSAAAQSDIRHELDGWPRKPS</sequence>
<dbReference type="EMBL" id="CAJPIJ010000071">
    <property type="protein sequence ID" value="CAG1966366.1"/>
    <property type="molecule type" value="Genomic_DNA"/>
</dbReference>
<dbReference type="Proteomes" id="UP000746612">
    <property type="component" value="Unassembled WGS sequence"/>
</dbReference>
<reference evidence="1" key="2">
    <citation type="submission" date="2021-03" db="EMBL/GenBank/DDBJ databases">
        <authorList>
            <person name="Alouane T."/>
            <person name="Langin T."/>
            <person name="Bonhomme L."/>
        </authorList>
    </citation>
    <scope>NUCLEOTIDE SEQUENCE</scope>
    <source>
        <strain evidence="1">MDC_Fg202</strain>
    </source>
</reference>
<dbReference type="AlphaFoldDB" id="A0A2H3HL71"/>
<evidence type="ECO:0000313" key="1">
    <source>
        <dbReference type="EMBL" id="CAG1966366.1"/>
    </source>
</evidence>
<proteinExistence type="predicted"/>
<dbReference type="OrthoDB" id="10284249at2759"/>
<reference evidence="2" key="1">
    <citation type="submission" date="2019-04" db="EMBL/GenBank/DDBJ databases">
        <authorList>
            <person name="Melise S."/>
            <person name="Noan J."/>
            <person name="Okalmin O."/>
        </authorList>
    </citation>
    <scope>NUCLEOTIDE SEQUENCE</scope>
    <source>
        <strain evidence="2">FN9</strain>
    </source>
</reference>
<evidence type="ECO:0000313" key="2">
    <source>
        <dbReference type="EMBL" id="VIO59174.1"/>
    </source>
</evidence>
<dbReference type="EMBL" id="CAAKMV010000138">
    <property type="protein sequence ID" value="VIO59174.1"/>
    <property type="molecule type" value="Genomic_DNA"/>
</dbReference>